<organism evidence="11 12">
    <name type="scientific">Frondihabitans cladoniiphilus</name>
    <dbReference type="NCBI Taxonomy" id="715785"/>
    <lineage>
        <taxon>Bacteria</taxon>
        <taxon>Bacillati</taxon>
        <taxon>Actinomycetota</taxon>
        <taxon>Actinomycetes</taxon>
        <taxon>Micrococcales</taxon>
        <taxon>Microbacteriaceae</taxon>
        <taxon>Frondihabitans</taxon>
    </lineage>
</organism>
<sequence>MSDAPSGSASSGSAPAGDGPVSALVVVVPARNEEGLIGRCLVAMAAAVRRLEVEHPRVAVRFVVVADACTDSTVDLCRDVAGLDLVVSGLGRVGAARALGVSHGLQALGTIEPDRVWIANTDADSAVPSNWLTVQVALAAQGADGMIGTVRPDPADLSVEEDERWLATHERGRPNGHVHGANLGVRASAYLNAGGFDAVPEHEDNRLVDRLRAEGAVLVASDEAEVLTSGRRVGRTPGGYAEYLAVNL</sequence>
<dbReference type="RefSeq" id="WP_345372188.1">
    <property type="nucleotide sequence ID" value="NZ_BAABLM010000001.1"/>
</dbReference>
<name>A0ABP8VKV7_9MICO</name>
<dbReference type="EMBL" id="BAABLM010000001">
    <property type="protein sequence ID" value="GAA4664725.1"/>
    <property type="molecule type" value="Genomic_DNA"/>
</dbReference>
<gene>
    <name evidence="11" type="ORF">GCM10025780_02140</name>
</gene>
<keyword evidence="5" id="KW-0472">Membrane</keyword>
<reference evidence="12" key="1">
    <citation type="journal article" date="2019" name="Int. J. Syst. Evol. Microbiol.">
        <title>The Global Catalogue of Microorganisms (GCM) 10K type strain sequencing project: providing services to taxonomists for standard genome sequencing and annotation.</title>
        <authorList>
            <consortium name="The Broad Institute Genomics Platform"/>
            <consortium name="The Broad Institute Genome Sequencing Center for Infectious Disease"/>
            <person name="Wu L."/>
            <person name="Ma J."/>
        </authorList>
    </citation>
    <scope>NUCLEOTIDE SEQUENCE [LARGE SCALE GENOMIC DNA]</scope>
    <source>
        <strain evidence="12">JCM 18956</strain>
    </source>
</reference>
<evidence type="ECO:0000313" key="12">
    <source>
        <dbReference type="Proteomes" id="UP001501295"/>
    </source>
</evidence>
<dbReference type="Proteomes" id="UP001501295">
    <property type="component" value="Unassembled WGS sequence"/>
</dbReference>
<dbReference type="Gene3D" id="3.90.550.10">
    <property type="entry name" value="Spore Coat Polysaccharide Biosynthesis Protein SpsA, Chain A"/>
    <property type="match status" value="1"/>
</dbReference>
<dbReference type="PANTHER" id="PTHR43646">
    <property type="entry name" value="GLYCOSYLTRANSFERASE"/>
    <property type="match status" value="1"/>
</dbReference>
<evidence type="ECO:0000256" key="3">
    <source>
        <dbReference type="ARBA" id="ARBA00022676"/>
    </source>
</evidence>
<dbReference type="PANTHER" id="PTHR43646:SF2">
    <property type="entry name" value="GLYCOSYLTRANSFERASE 2-LIKE DOMAIN-CONTAINING PROTEIN"/>
    <property type="match status" value="1"/>
</dbReference>
<keyword evidence="4" id="KW-0808">Transferase</keyword>
<keyword evidence="12" id="KW-1185">Reference proteome</keyword>
<evidence type="ECO:0000313" key="11">
    <source>
        <dbReference type="EMBL" id="GAA4664725.1"/>
    </source>
</evidence>
<evidence type="ECO:0000256" key="6">
    <source>
        <dbReference type="ARBA" id="ARBA00037281"/>
    </source>
</evidence>
<feature type="domain" description="Glycosyltransferase 2-like" evidence="10">
    <location>
        <begin position="26"/>
        <end position="154"/>
    </location>
</feature>
<evidence type="ECO:0000256" key="5">
    <source>
        <dbReference type="ARBA" id="ARBA00023136"/>
    </source>
</evidence>
<evidence type="ECO:0000256" key="8">
    <source>
        <dbReference type="ARBA" id="ARBA00038120"/>
    </source>
</evidence>
<keyword evidence="2" id="KW-1003">Cell membrane</keyword>
<keyword evidence="3" id="KW-0328">Glycosyltransferase</keyword>
<evidence type="ECO:0000256" key="2">
    <source>
        <dbReference type="ARBA" id="ARBA00022475"/>
    </source>
</evidence>
<comment type="pathway">
    <text evidence="7">Carotenoid biosynthesis; staphyloxanthin biosynthesis; staphyloxanthin from farnesyl diphosphate: step 4/5.</text>
</comment>
<comment type="subcellular location">
    <subcellularLocation>
        <location evidence="1">Cell membrane</location>
    </subcellularLocation>
</comment>
<evidence type="ECO:0000256" key="7">
    <source>
        <dbReference type="ARBA" id="ARBA00037904"/>
    </source>
</evidence>
<comment type="similarity">
    <text evidence="8">Belongs to the glycosyltransferase 2 family. CrtQ subfamily.</text>
</comment>
<protein>
    <recommendedName>
        <fullName evidence="9">4,4'-diaponeurosporenoate glycosyltransferase</fullName>
    </recommendedName>
</protein>
<comment type="function">
    <text evidence="6">Catalyzes the glycosylation of 4,4'-diaponeurosporenoate, i.e. the esterification of glucose at the C1'' position with the carboxyl group of 4,4'-diaponeurosporenic acid, to form glycosyl-4,4'-diaponeurosporenoate. This is a step in the biosynthesis of staphyloxanthin, an orange pigment present in most staphylococci strains.</text>
</comment>
<dbReference type="SUPFAM" id="SSF53448">
    <property type="entry name" value="Nucleotide-diphospho-sugar transferases"/>
    <property type="match status" value="1"/>
</dbReference>
<comment type="caution">
    <text evidence="11">The sequence shown here is derived from an EMBL/GenBank/DDBJ whole genome shotgun (WGS) entry which is preliminary data.</text>
</comment>
<accession>A0ABP8VKV7</accession>
<evidence type="ECO:0000256" key="4">
    <source>
        <dbReference type="ARBA" id="ARBA00022679"/>
    </source>
</evidence>
<dbReference type="Pfam" id="PF00535">
    <property type="entry name" value="Glycos_transf_2"/>
    <property type="match status" value="1"/>
</dbReference>
<proteinExistence type="inferred from homology"/>
<evidence type="ECO:0000256" key="9">
    <source>
        <dbReference type="ARBA" id="ARBA00040345"/>
    </source>
</evidence>
<evidence type="ECO:0000259" key="10">
    <source>
        <dbReference type="Pfam" id="PF00535"/>
    </source>
</evidence>
<dbReference type="InterPro" id="IPR029044">
    <property type="entry name" value="Nucleotide-diphossugar_trans"/>
</dbReference>
<evidence type="ECO:0000256" key="1">
    <source>
        <dbReference type="ARBA" id="ARBA00004236"/>
    </source>
</evidence>
<dbReference type="InterPro" id="IPR001173">
    <property type="entry name" value="Glyco_trans_2-like"/>
</dbReference>